<organism evidence="1">
    <name type="scientific">Anguilla anguilla</name>
    <name type="common">European freshwater eel</name>
    <name type="synonym">Muraena anguilla</name>
    <dbReference type="NCBI Taxonomy" id="7936"/>
    <lineage>
        <taxon>Eukaryota</taxon>
        <taxon>Metazoa</taxon>
        <taxon>Chordata</taxon>
        <taxon>Craniata</taxon>
        <taxon>Vertebrata</taxon>
        <taxon>Euteleostomi</taxon>
        <taxon>Actinopterygii</taxon>
        <taxon>Neopterygii</taxon>
        <taxon>Teleostei</taxon>
        <taxon>Anguilliformes</taxon>
        <taxon>Anguillidae</taxon>
        <taxon>Anguilla</taxon>
    </lineage>
</organism>
<reference evidence="1" key="2">
    <citation type="journal article" date="2015" name="Fish Shellfish Immunol.">
        <title>Early steps in the European eel (Anguilla anguilla)-Vibrio vulnificus interaction in the gills: Role of the RtxA13 toxin.</title>
        <authorList>
            <person name="Callol A."/>
            <person name="Pajuelo D."/>
            <person name="Ebbesson L."/>
            <person name="Teles M."/>
            <person name="MacKenzie S."/>
            <person name="Amaro C."/>
        </authorList>
    </citation>
    <scope>NUCLEOTIDE SEQUENCE</scope>
</reference>
<evidence type="ECO:0000313" key="1">
    <source>
        <dbReference type="EMBL" id="JAH24091.1"/>
    </source>
</evidence>
<proteinExistence type="predicted"/>
<dbReference type="AlphaFoldDB" id="A0A0E9R4K4"/>
<protein>
    <submittedName>
        <fullName evidence="1">Uncharacterized protein</fullName>
    </submittedName>
</protein>
<reference evidence="1" key="1">
    <citation type="submission" date="2014-11" db="EMBL/GenBank/DDBJ databases">
        <authorList>
            <person name="Amaro Gonzalez C."/>
        </authorList>
    </citation>
    <scope>NUCLEOTIDE SEQUENCE</scope>
</reference>
<dbReference type="EMBL" id="GBXM01084486">
    <property type="protein sequence ID" value="JAH24091.1"/>
    <property type="molecule type" value="Transcribed_RNA"/>
</dbReference>
<accession>A0A0E9R4K4</accession>
<name>A0A0E9R4K4_ANGAN</name>
<sequence>MVMLAHSVTDKSFWRRMLLAQYFI</sequence>